<protein>
    <recommendedName>
        <fullName evidence="2">Sigma-70 family RNA polymerase sigma factor</fullName>
    </recommendedName>
</protein>
<evidence type="ECO:0000313" key="1">
    <source>
        <dbReference type="EMBL" id="CAB4142059.1"/>
    </source>
</evidence>
<reference evidence="1" key="1">
    <citation type="submission" date="2020-04" db="EMBL/GenBank/DDBJ databases">
        <authorList>
            <person name="Chiriac C."/>
            <person name="Salcher M."/>
            <person name="Ghai R."/>
            <person name="Kavagutti S V."/>
        </authorList>
    </citation>
    <scope>NUCLEOTIDE SEQUENCE</scope>
</reference>
<evidence type="ECO:0008006" key="2">
    <source>
        <dbReference type="Google" id="ProtNLM"/>
    </source>
</evidence>
<sequence length="179" mass="21305">MSKTWTDILCKHHKEWVDIVCSFGEHNYCEDIVQEMYIRIYDSNAGEKAVIDLEPNRAFVWVVLKNTYLNFYKAKQRASKVCLDEVRGLSYEDCDVEKHEAYEILRTRIEKEITTWHLYDQHLFNIYKKDKTSMRDISKGANISLSSIFNSLKNCKKRLVEEVGEDYADYINKEYHLIK</sequence>
<dbReference type="EMBL" id="LR796399">
    <property type="protein sequence ID" value="CAB4142059.1"/>
    <property type="molecule type" value="Genomic_DNA"/>
</dbReference>
<proteinExistence type="predicted"/>
<accession>A0A6J5ME83</accession>
<gene>
    <name evidence="1" type="ORF">UFOVP425_23</name>
</gene>
<name>A0A6J5ME83_9CAUD</name>
<organism evidence="1">
    <name type="scientific">uncultured Caudovirales phage</name>
    <dbReference type="NCBI Taxonomy" id="2100421"/>
    <lineage>
        <taxon>Viruses</taxon>
        <taxon>Duplodnaviria</taxon>
        <taxon>Heunggongvirae</taxon>
        <taxon>Uroviricota</taxon>
        <taxon>Caudoviricetes</taxon>
        <taxon>Peduoviridae</taxon>
        <taxon>Maltschvirus</taxon>
        <taxon>Maltschvirus maltsch</taxon>
    </lineage>
</organism>